<organism evidence="2 3">
    <name type="scientific">Clostridium omnivorum</name>
    <dbReference type="NCBI Taxonomy" id="1604902"/>
    <lineage>
        <taxon>Bacteria</taxon>
        <taxon>Bacillati</taxon>
        <taxon>Bacillota</taxon>
        <taxon>Clostridia</taxon>
        <taxon>Eubacteriales</taxon>
        <taxon>Clostridiaceae</taxon>
        <taxon>Clostridium</taxon>
    </lineage>
</organism>
<reference evidence="2 3" key="1">
    <citation type="journal article" date="2024" name="Int. J. Syst. Evol. Microbiol.">
        <title>Clostridium omnivorum sp. nov., isolated from anoxic soil under the treatment of reductive soil disinfestation.</title>
        <authorList>
            <person name="Ueki A."/>
            <person name="Tonouchi A."/>
            <person name="Kaku N."/>
            <person name="Honma S."/>
            <person name="Ueki K."/>
        </authorList>
    </citation>
    <scope>NUCLEOTIDE SEQUENCE [LARGE SCALE GENOMIC DNA]</scope>
    <source>
        <strain evidence="2 3">E14</strain>
    </source>
</reference>
<sequence>MKLLYGTANPAKLKHMREMLQGLDIEIIGLKDVDIKVDSIDENGNNPLENAKIKAIAYYKAAKMPVFSCDTGLYIEGLYEKRQPGVHVRRVNGKTLNDEQMIEYYTSIASQLGGTAVAKYKNAICLVMDENSVYEYDGEDISSEKFLITTKVHKMRDKGFPLDSISIDIKTKKYFIDLKANSQDKDERNMAYSFKQFFKKSIY</sequence>
<dbReference type="SUPFAM" id="SSF52972">
    <property type="entry name" value="ITPase-like"/>
    <property type="match status" value="1"/>
</dbReference>
<dbReference type="Gene3D" id="3.90.950.10">
    <property type="match status" value="1"/>
</dbReference>
<name>A0ABQ5N5G4_9CLOT</name>
<dbReference type="RefSeq" id="WP_264849651.1">
    <property type="nucleotide sequence ID" value="NZ_BRXR01000001.1"/>
</dbReference>
<comment type="caution">
    <text evidence="2">The sequence shown here is derived from an EMBL/GenBank/DDBJ whole genome shotgun (WGS) entry which is preliminary data.</text>
</comment>
<proteinExistence type="predicted"/>
<evidence type="ECO:0000256" key="1">
    <source>
        <dbReference type="ARBA" id="ARBA00022801"/>
    </source>
</evidence>
<dbReference type="EMBL" id="BRXR01000001">
    <property type="protein sequence ID" value="GLC30391.1"/>
    <property type="molecule type" value="Genomic_DNA"/>
</dbReference>
<evidence type="ECO:0000313" key="3">
    <source>
        <dbReference type="Proteomes" id="UP001208567"/>
    </source>
</evidence>
<evidence type="ECO:0000313" key="2">
    <source>
        <dbReference type="EMBL" id="GLC30391.1"/>
    </source>
</evidence>
<dbReference type="InterPro" id="IPR029001">
    <property type="entry name" value="ITPase-like_fam"/>
</dbReference>
<evidence type="ECO:0008006" key="4">
    <source>
        <dbReference type="Google" id="ProtNLM"/>
    </source>
</evidence>
<keyword evidence="1" id="KW-0378">Hydrolase</keyword>
<dbReference type="InterPro" id="IPR002637">
    <property type="entry name" value="RdgB/HAM1"/>
</dbReference>
<protein>
    <recommendedName>
        <fullName evidence="4">Non-canonical purine NTP pyrophosphatase</fullName>
    </recommendedName>
</protein>
<dbReference type="Proteomes" id="UP001208567">
    <property type="component" value="Unassembled WGS sequence"/>
</dbReference>
<dbReference type="Pfam" id="PF01725">
    <property type="entry name" value="Ham1p_like"/>
    <property type="match status" value="1"/>
</dbReference>
<accession>A0ABQ5N5G4</accession>
<gene>
    <name evidence="2" type="ORF">bsdE14_18010</name>
</gene>
<keyword evidence="3" id="KW-1185">Reference proteome</keyword>